<dbReference type="Proteomes" id="UP001302321">
    <property type="component" value="Unassembled WGS sequence"/>
</dbReference>
<evidence type="ECO:0000256" key="4">
    <source>
        <dbReference type="ARBA" id="ARBA00023136"/>
    </source>
</evidence>
<evidence type="ECO:0000256" key="1">
    <source>
        <dbReference type="ARBA" id="ARBA00004141"/>
    </source>
</evidence>
<gene>
    <name evidence="6" type="ORF">QBC36DRAFT_341471</name>
</gene>
<keyword evidence="4 5" id="KW-0472">Membrane</keyword>
<keyword evidence="7" id="KW-1185">Reference proteome</keyword>
<name>A0AAN6VWF3_9PEZI</name>
<feature type="transmembrane region" description="Helical" evidence="5">
    <location>
        <begin position="40"/>
        <end position="62"/>
    </location>
</feature>
<feature type="transmembrane region" description="Helical" evidence="5">
    <location>
        <begin position="188"/>
        <end position="213"/>
    </location>
</feature>
<comment type="caution">
    <text evidence="6">The sequence shown here is derived from an EMBL/GenBank/DDBJ whole genome shotgun (WGS) entry which is preliminary data.</text>
</comment>
<evidence type="ECO:0000313" key="7">
    <source>
        <dbReference type="Proteomes" id="UP001302321"/>
    </source>
</evidence>
<evidence type="ECO:0000256" key="5">
    <source>
        <dbReference type="SAM" id="Phobius"/>
    </source>
</evidence>
<dbReference type="GO" id="GO:0016020">
    <property type="term" value="C:membrane"/>
    <property type="evidence" value="ECO:0007669"/>
    <property type="project" value="UniProtKB-SubCell"/>
</dbReference>
<proteinExistence type="predicted"/>
<evidence type="ECO:0000256" key="3">
    <source>
        <dbReference type="ARBA" id="ARBA00022989"/>
    </source>
</evidence>
<evidence type="ECO:0000256" key="2">
    <source>
        <dbReference type="ARBA" id="ARBA00022692"/>
    </source>
</evidence>
<feature type="transmembrane region" description="Helical" evidence="5">
    <location>
        <begin position="156"/>
        <end position="176"/>
    </location>
</feature>
<evidence type="ECO:0000313" key="6">
    <source>
        <dbReference type="EMBL" id="KAK4170666.1"/>
    </source>
</evidence>
<feature type="transmembrane region" description="Helical" evidence="5">
    <location>
        <begin position="6"/>
        <end position="28"/>
    </location>
</feature>
<keyword evidence="2 5" id="KW-0812">Transmembrane</keyword>
<accession>A0AAN6VWF3</accession>
<comment type="subcellular location">
    <subcellularLocation>
        <location evidence="1">Membrane</location>
        <topology evidence="1">Multi-pass membrane protein</topology>
    </subcellularLocation>
</comment>
<dbReference type="EMBL" id="MU866853">
    <property type="protein sequence ID" value="KAK4170666.1"/>
    <property type="molecule type" value="Genomic_DNA"/>
</dbReference>
<feature type="transmembrane region" description="Helical" evidence="5">
    <location>
        <begin position="82"/>
        <end position="104"/>
    </location>
</feature>
<dbReference type="AlphaFoldDB" id="A0AAN6VWF3"/>
<dbReference type="Pfam" id="PF04193">
    <property type="entry name" value="PQ-loop"/>
    <property type="match status" value="1"/>
</dbReference>
<feature type="transmembrane region" description="Helical" evidence="5">
    <location>
        <begin position="116"/>
        <end position="136"/>
    </location>
</feature>
<sequence length="283" mass="31509">MELPNWLRIVLLLLSFVSFLPQLQLLYVHKDSAGLSLFYVLFNLIVATELFTLSFLFVVNYAREFDKPNMFVHAPLNAGDRINLAQFTLVWVLWLVIFIASLAWRSNADHGRRRTISILYLLFLLISVGPVFVDAITGHSRDQYHSWGLGMFGDVHLLLVVPVVNILGIVAVVAQVRAITGAAPDSGFGALSLACLVTQGLVFSLLALSWPWRLAFPWDEIGSDWLHWAVLKAWFQVAGFVAVDYAVFALGQFVLLWMAVRRNRGHGDISGVSAGETEPLLGS</sequence>
<organism evidence="6 7">
    <name type="scientific">Triangularia setosa</name>
    <dbReference type="NCBI Taxonomy" id="2587417"/>
    <lineage>
        <taxon>Eukaryota</taxon>
        <taxon>Fungi</taxon>
        <taxon>Dikarya</taxon>
        <taxon>Ascomycota</taxon>
        <taxon>Pezizomycotina</taxon>
        <taxon>Sordariomycetes</taxon>
        <taxon>Sordariomycetidae</taxon>
        <taxon>Sordariales</taxon>
        <taxon>Podosporaceae</taxon>
        <taxon>Triangularia</taxon>
    </lineage>
</organism>
<keyword evidence="3 5" id="KW-1133">Transmembrane helix</keyword>
<feature type="transmembrane region" description="Helical" evidence="5">
    <location>
        <begin position="233"/>
        <end position="260"/>
    </location>
</feature>
<reference evidence="6" key="1">
    <citation type="journal article" date="2023" name="Mol. Phylogenet. Evol.">
        <title>Genome-scale phylogeny and comparative genomics of the fungal order Sordariales.</title>
        <authorList>
            <person name="Hensen N."/>
            <person name="Bonometti L."/>
            <person name="Westerberg I."/>
            <person name="Brannstrom I.O."/>
            <person name="Guillou S."/>
            <person name="Cros-Aarteil S."/>
            <person name="Calhoun S."/>
            <person name="Haridas S."/>
            <person name="Kuo A."/>
            <person name="Mondo S."/>
            <person name="Pangilinan J."/>
            <person name="Riley R."/>
            <person name="LaButti K."/>
            <person name="Andreopoulos B."/>
            <person name="Lipzen A."/>
            <person name="Chen C."/>
            <person name="Yan M."/>
            <person name="Daum C."/>
            <person name="Ng V."/>
            <person name="Clum A."/>
            <person name="Steindorff A."/>
            <person name="Ohm R.A."/>
            <person name="Martin F."/>
            <person name="Silar P."/>
            <person name="Natvig D.O."/>
            <person name="Lalanne C."/>
            <person name="Gautier V."/>
            <person name="Ament-Velasquez S.L."/>
            <person name="Kruys A."/>
            <person name="Hutchinson M.I."/>
            <person name="Powell A.J."/>
            <person name="Barry K."/>
            <person name="Miller A.N."/>
            <person name="Grigoriev I.V."/>
            <person name="Debuchy R."/>
            <person name="Gladieux P."/>
            <person name="Hiltunen Thoren M."/>
            <person name="Johannesson H."/>
        </authorList>
    </citation>
    <scope>NUCLEOTIDE SEQUENCE</scope>
    <source>
        <strain evidence="6">CBS 892.96</strain>
    </source>
</reference>
<protein>
    <submittedName>
        <fullName evidence="6">Uncharacterized protein</fullName>
    </submittedName>
</protein>
<dbReference type="InterPro" id="IPR006603">
    <property type="entry name" value="PQ-loop_rpt"/>
</dbReference>
<reference evidence="6" key="2">
    <citation type="submission" date="2023-05" db="EMBL/GenBank/DDBJ databases">
        <authorList>
            <consortium name="Lawrence Berkeley National Laboratory"/>
            <person name="Steindorff A."/>
            <person name="Hensen N."/>
            <person name="Bonometti L."/>
            <person name="Westerberg I."/>
            <person name="Brannstrom I.O."/>
            <person name="Guillou S."/>
            <person name="Cros-Aarteil S."/>
            <person name="Calhoun S."/>
            <person name="Haridas S."/>
            <person name="Kuo A."/>
            <person name="Mondo S."/>
            <person name="Pangilinan J."/>
            <person name="Riley R."/>
            <person name="Labutti K."/>
            <person name="Andreopoulos B."/>
            <person name="Lipzen A."/>
            <person name="Chen C."/>
            <person name="Yanf M."/>
            <person name="Daum C."/>
            <person name="Ng V."/>
            <person name="Clum A."/>
            <person name="Ohm R."/>
            <person name="Martin F."/>
            <person name="Silar P."/>
            <person name="Natvig D."/>
            <person name="Lalanne C."/>
            <person name="Gautier V."/>
            <person name="Ament-Velasquez S.L."/>
            <person name="Kruys A."/>
            <person name="Hutchinson M.I."/>
            <person name="Powell A.J."/>
            <person name="Barry K."/>
            <person name="Miller A.N."/>
            <person name="Grigoriev I.V."/>
            <person name="Debuchy R."/>
            <person name="Gladieux P."/>
            <person name="Thoren M.H."/>
            <person name="Johannesson H."/>
        </authorList>
    </citation>
    <scope>NUCLEOTIDE SEQUENCE</scope>
    <source>
        <strain evidence="6">CBS 892.96</strain>
    </source>
</reference>